<evidence type="ECO:0000313" key="3">
    <source>
        <dbReference type="Proteomes" id="UP000053097"/>
    </source>
</evidence>
<dbReference type="Proteomes" id="UP000053097">
    <property type="component" value="Unassembled WGS sequence"/>
</dbReference>
<keyword evidence="1" id="KW-0732">Signal</keyword>
<keyword evidence="3" id="KW-1185">Reference proteome</keyword>
<feature type="chain" id="PRO_5001546126" evidence="1">
    <location>
        <begin position="25"/>
        <end position="70"/>
    </location>
</feature>
<gene>
    <name evidence="2" type="ORF">X777_16787</name>
</gene>
<proteinExistence type="predicted"/>
<protein>
    <submittedName>
        <fullName evidence="2">Uncharacterized protein</fullName>
    </submittedName>
</protein>
<name>A0A026WUD8_OOCBI</name>
<evidence type="ECO:0000256" key="1">
    <source>
        <dbReference type="SAM" id="SignalP"/>
    </source>
</evidence>
<dbReference type="EMBL" id="KK107102">
    <property type="protein sequence ID" value="EZA59617.1"/>
    <property type="molecule type" value="Genomic_DNA"/>
</dbReference>
<sequence length="70" mass="7576">MKFLASILLIIVTLAVTVILPVACQKNTNGQEAETIEPPPLSAFIVLPDRVTSCPQGQRKDHHGNCRPIA</sequence>
<accession>A0A026WUD8</accession>
<feature type="signal peptide" evidence="1">
    <location>
        <begin position="1"/>
        <end position="24"/>
    </location>
</feature>
<organism evidence="2 3">
    <name type="scientific">Ooceraea biroi</name>
    <name type="common">Clonal raider ant</name>
    <name type="synonym">Cerapachys biroi</name>
    <dbReference type="NCBI Taxonomy" id="2015173"/>
    <lineage>
        <taxon>Eukaryota</taxon>
        <taxon>Metazoa</taxon>
        <taxon>Ecdysozoa</taxon>
        <taxon>Arthropoda</taxon>
        <taxon>Hexapoda</taxon>
        <taxon>Insecta</taxon>
        <taxon>Pterygota</taxon>
        <taxon>Neoptera</taxon>
        <taxon>Endopterygota</taxon>
        <taxon>Hymenoptera</taxon>
        <taxon>Apocrita</taxon>
        <taxon>Aculeata</taxon>
        <taxon>Formicoidea</taxon>
        <taxon>Formicidae</taxon>
        <taxon>Dorylinae</taxon>
        <taxon>Ooceraea</taxon>
    </lineage>
</organism>
<dbReference type="AlphaFoldDB" id="A0A026WUD8"/>
<reference evidence="2 3" key="1">
    <citation type="journal article" date="2014" name="Curr. Biol.">
        <title>The genome of the clonal raider ant Cerapachys biroi.</title>
        <authorList>
            <person name="Oxley P.R."/>
            <person name="Ji L."/>
            <person name="Fetter-Pruneda I."/>
            <person name="McKenzie S.K."/>
            <person name="Li C."/>
            <person name="Hu H."/>
            <person name="Zhang G."/>
            <person name="Kronauer D.J."/>
        </authorList>
    </citation>
    <scope>NUCLEOTIDE SEQUENCE [LARGE SCALE GENOMIC DNA]</scope>
</reference>
<evidence type="ECO:0000313" key="2">
    <source>
        <dbReference type="EMBL" id="EZA59617.1"/>
    </source>
</evidence>